<name>A0A2T0US49_9ACTN</name>
<dbReference type="Gene3D" id="1.10.3630.10">
    <property type="entry name" value="yeast vps74-n-term truncation variant domain like"/>
    <property type="match status" value="1"/>
</dbReference>
<proteinExistence type="predicted"/>
<keyword evidence="4" id="KW-0472">Membrane</keyword>
<dbReference type="GO" id="GO:0070273">
    <property type="term" value="F:phosphatidylinositol-4-phosphate binding"/>
    <property type="evidence" value="ECO:0007669"/>
    <property type="project" value="InterPro"/>
</dbReference>
<comment type="caution">
    <text evidence="5">The sequence shown here is derived from an EMBL/GenBank/DDBJ whole genome shotgun (WGS) entry which is preliminary data.</text>
</comment>
<dbReference type="GO" id="GO:0005737">
    <property type="term" value="C:cytoplasm"/>
    <property type="evidence" value="ECO:0007669"/>
    <property type="project" value="UniProtKB-ARBA"/>
</dbReference>
<comment type="subcellular location">
    <subcellularLocation>
        <location evidence="1">Golgi apparatus membrane</location>
        <topology evidence="1">Peripheral membrane protein</topology>
        <orientation evidence="1">Cytoplasmic side</orientation>
    </subcellularLocation>
</comment>
<dbReference type="RefSeq" id="WP_106362927.1">
    <property type="nucleotide sequence ID" value="NZ_PVTJ01000002.1"/>
</dbReference>
<dbReference type="InterPro" id="IPR008628">
    <property type="entry name" value="GPP34-like"/>
</dbReference>
<protein>
    <submittedName>
        <fullName evidence="5">Golgi phosphoprotein 3 GPP34</fullName>
    </submittedName>
</protein>
<keyword evidence="2" id="KW-0333">Golgi apparatus</keyword>
<accession>A0A2T0US49</accession>
<evidence type="ECO:0000256" key="3">
    <source>
        <dbReference type="ARBA" id="ARBA00023121"/>
    </source>
</evidence>
<keyword evidence="6" id="KW-1185">Reference proteome</keyword>
<gene>
    <name evidence="5" type="ORF">B0I28_102351</name>
</gene>
<sequence>MASLPEELALLAHDDTTGRDRSGGHLELGLAGAVLYELALAGRVGVESGKVRVLDPAPTGDAVVDAGLAAIGADKPRIARVAVERTAKGLKRTVLDALVARGALRHERGKALGLFPLNRYLPQIPDPKADARARLSAAARTGRAFDDRTKALLSLVSAIRIDAVAFPDRASRPSRKELKAMGGDSWVGEAVRKAVSHKDAASAAAASSGGGA</sequence>
<organism evidence="5 6">
    <name type="scientific">Glycomyces artemisiae</name>
    <dbReference type="NCBI Taxonomy" id="1076443"/>
    <lineage>
        <taxon>Bacteria</taxon>
        <taxon>Bacillati</taxon>
        <taxon>Actinomycetota</taxon>
        <taxon>Actinomycetes</taxon>
        <taxon>Glycomycetales</taxon>
        <taxon>Glycomycetaceae</taxon>
        <taxon>Glycomyces</taxon>
    </lineage>
</organism>
<keyword evidence="3" id="KW-0446">Lipid-binding</keyword>
<dbReference type="OrthoDB" id="4962633at2"/>
<dbReference type="EMBL" id="PVTJ01000002">
    <property type="protein sequence ID" value="PRY60740.1"/>
    <property type="molecule type" value="Genomic_DNA"/>
</dbReference>
<dbReference type="Pfam" id="PF05719">
    <property type="entry name" value="GPP34"/>
    <property type="match status" value="1"/>
</dbReference>
<evidence type="ECO:0000256" key="2">
    <source>
        <dbReference type="ARBA" id="ARBA00023034"/>
    </source>
</evidence>
<evidence type="ECO:0000256" key="4">
    <source>
        <dbReference type="ARBA" id="ARBA00023136"/>
    </source>
</evidence>
<dbReference type="GO" id="GO:0012505">
    <property type="term" value="C:endomembrane system"/>
    <property type="evidence" value="ECO:0007669"/>
    <property type="project" value="UniProtKB-ARBA"/>
</dbReference>
<dbReference type="Proteomes" id="UP000238176">
    <property type="component" value="Unassembled WGS sequence"/>
</dbReference>
<dbReference type="AlphaFoldDB" id="A0A2T0US49"/>
<evidence type="ECO:0000313" key="6">
    <source>
        <dbReference type="Proteomes" id="UP000238176"/>
    </source>
</evidence>
<evidence type="ECO:0000313" key="5">
    <source>
        <dbReference type="EMBL" id="PRY60740.1"/>
    </source>
</evidence>
<dbReference type="InterPro" id="IPR038261">
    <property type="entry name" value="GPP34-like_sf"/>
</dbReference>
<reference evidence="5 6" key="1">
    <citation type="submission" date="2018-03" db="EMBL/GenBank/DDBJ databases">
        <title>Genomic Encyclopedia of Type Strains, Phase III (KMG-III): the genomes of soil and plant-associated and newly described type strains.</title>
        <authorList>
            <person name="Whitman W."/>
        </authorList>
    </citation>
    <scope>NUCLEOTIDE SEQUENCE [LARGE SCALE GENOMIC DNA]</scope>
    <source>
        <strain evidence="5 6">CGMCC 4.7067</strain>
    </source>
</reference>
<evidence type="ECO:0000256" key="1">
    <source>
        <dbReference type="ARBA" id="ARBA00004255"/>
    </source>
</evidence>